<gene>
    <name evidence="2" type="ORF">RHGRI_001908</name>
</gene>
<comment type="caution">
    <text evidence="2">The sequence shown here is derived from an EMBL/GenBank/DDBJ whole genome shotgun (WGS) entry which is preliminary data.</text>
</comment>
<name>A0AAV6LMQ0_9ERIC</name>
<evidence type="ECO:0000313" key="2">
    <source>
        <dbReference type="EMBL" id="KAG5566132.1"/>
    </source>
</evidence>
<dbReference type="EMBL" id="JACTNZ010000001">
    <property type="protein sequence ID" value="KAG5566132.1"/>
    <property type="molecule type" value="Genomic_DNA"/>
</dbReference>
<protein>
    <submittedName>
        <fullName evidence="2">Uncharacterized protein</fullName>
    </submittedName>
</protein>
<feature type="region of interest" description="Disordered" evidence="1">
    <location>
        <begin position="1"/>
        <end position="31"/>
    </location>
</feature>
<accession>A0AAV6LMQ0</accession>
<dbReference type="Proteomes" id="UP000823749">
    <property type="component" value="Chromosome 1"/>
</dbReference>
<keyword evidence="3" id="KW-1185">Reference proteome</keyword>
<sequence>MVEDENFFSTKNQGSSLTSPENQRGGTPVGKFKMQKDLRKGDPLCPLLSIIVVEGLNWLYEKTNYKALIKYMQIGEDGLCVTRLLFTDDIDFL</sequence>
<reference evidence="2" key="1">
    <citation type="submission" date="2020-08" db="EMBL/GenBank/DDBJ databases">
        <title>Plant Genome Project.</title>
        <authorList>
            <person name="Zhang R.-G."/>
        </authorList>
    </citation>
    <scope>NUCLEOTIDE SEQUENCE</scope>
    <source>
        <strain evidence="2">WSP0</strain>
        <tissue evidence="2">Leaf</tissue>
    </source>
</reference>
<proteinExistence type="predicted"/>
<feature type="compositionally biased region" description="Polar residues" evidence="1">
    <location>
        <begin position="7"/>
        <end position="25"/>
    </location>
</feature>
<evidence type="ECO:0000256" key="1">
    <source>
        <dbReference type="SAM" id="MobiDB-lite"/>
    </source>
</evidence>
<dbReference type="AlphaFoldDB" id="A0AAV6LMQ0"/>
<organism evidence="2 3">
    <name type="scientific">Rhododendron griersonianum</name>
    <dbReference type="NCBI Taxonomy" id="479676"/>
    <lineage>
        <taxon>Eukaryota</taxon>
        <taxon>Viridiplantae</taxon>
        <taxon>Streptophyta</taxon>
        <taxon>Embryophyta</taxon>
        <taxon>Tracheophyta</taxon>
        <taxon>Spermatophyta</taxon>
        <taxon>Magnoliopsida</taxon>
        <taxon>eudicotyledons</taxon>
        <taxon>Gunneridae</taxon>
        <taxon>Pentapetalae</taxon>
        <taxon>asterids</taxon>
        <taxon>Ericales</taxon>
        <taxon>Ericaceae</taxon>
        <taxon>Ericoideae</taxon>
        <taxon>Rhodoreae</taxon>
        <taxon>Rhododendron</taxon>
    </lineage>
</organism>
<evidence type="ECO:0000313" key="3">
    <source>
        <dbReference type="Proteomes" id="UP000823749"/>
    </source>
</evidence>